<dbReference type="PROSITE" id="PS00018">
    <property type="entry name" value="EF_HAND_1"/>
    <property type="match status" value="4"/>
</dbReference>
<proteinExistence type="predicted"/>
<dbReference type="PANTHER" id="PTHR23048">
    <property type="entry name" value="MYOSIN LIGHT CHAIN 1, 3"/>
    <property type="match status" value="1"/>
</dbReference>
<evidence type="ECO:0000313" key="6">
    <source>
        <dbReference type="WBParaSite" id="HNAJ_0000934501-mRNA-1"/>
    </source>
</evidence>
<dbReference type="Pfam" id="PF13499">
    <property type="entry name" value="EF-hand_7"/>
    <property type="match status" value="2"/>
</dbReference>
<name>A0A0R3TPE8_RODNA</name>
<dbReference type="STRING" id="102285.A0A0R3TPE8"/>
<dbReference type="EMBL" id="UZAE01012579">
    <property type="protein sequence ID" value="VDO05778.1"/>
    <property type="molecule type" value="Genomic_DNA"/>
</dbReference>
<keyword evidence="1" id="KW-0677">Repeat</keyword>
<dbReference type="Proteomes" id="UP000278807">
    <property type="component" value="Unassembled WGS sequence"/>
</dbReference>
<evidence type="ECO:0000259" key="3">
    <source>
        <dbReference type="PROSITE" id="PS50222"/>
    </source>
</evidence>
<feature type="domain" description="EF-hand" evidence="3">
    <location>
        <begin position="44"/>
        <end position="79"/>
    </location>
</feature>
<dbReference type="PRINTS" id="PR00450">
    <property type="entry name" value="RECOVERIN"/>
</dbReference>
<organism evidence="6">
    <name type="scientific">Rodentolepis nana</name>
    <name type="common">Dwarf tapeworm</name>
    <name type="synonym">Hymenolepis nana</name>
    <dbReference type="NCBI Taxonomy" id="102285"/>
    <lineage>
        <taxon>Eukaryota</taxon>
        <taxon>Metazoa</taxon>
        <taxon>Spiralia</taxon>
        <taxon>Lophotrochozoa</taxon>
        <taxon>Platyhelminthes</taxon>
        <taxon>Cestoda</taxon>
        <taxon>Eucestoda</taxon>
        <taxon>Cyclophyllidea</taxon>
        <taxon>Hymenolepididae</taxon>
        <taxon>Rodentolepis</taxon>
    </lineage>
</organism>
<evidence type="ECO:0000256" key="1">
    <source>
        <dbReference type="ARBA" id="ARBA00022737"/>
    </source>
</evidence>
<dbReference type="CDD" id="cd00051">
    <property type="entry name" value="EFh"/>
    <property type="match status" value="2"/>
</dbReference>
<dbReference type="GO" id="GO:0016460">
    <property type="term" value="C:myosin II complex"/>
    <property type="evidence" value="ECO:0007669"/>
    <property type="project" value="TreeGrafter"/>
</dbReference>
<sequence>MADQLTTDQLLEYFETFTLFDRNQDGLITIDELENFMQSLGVNLSKKELLEMMKEGDVNGDGAIDFKEFINMVVNSVNVAEDKVKLLNIFRLFDKDKNGFITKSELRQVLTALGEKLQEDQLEEMIRNIDKDCDGRINYDEFTKIMFP</sequence>
<dbReference type="PANTHER" id="PTHR23048:SF0">
    <property type="entry name" value="CALMODULIN LIKE 3"/>
    <property type="match status" value="1"/>
</dbReference>
<dbReference type="Gene3D" id="1.10.238.10">
    <property type="entry name" value="EF-hand"/>
    <property type="match status" value="2"/>
</dbReference>
<dbReference type="InterPro" id="IPR050230">
    <property type="entry name" value="CALM/Myosin/TropC-like"/>
</dbReference>
<reference evidence="6" key="1">
    <citation type="submission" date="2017-02" db="UniProtKB">
        <authorList>
            <consortium name="WormBaseParasite"/>
        </authorList>
    </citation>
    <scope>IDENTIFICATION</scope>
</reference>
<dbReference type="AlphaFoldDB" id="A0A0R3TPE8"/>
<keyword evidence="5" id="KW-1185">Reference proteome</keyword>
<reference evidence="4 5" key="2">
    <citation type="submission" date="2018-11" db="EMBL/GenBank/DDBJ databases">
        <authorList>
            <consortium name="Pathogen Informatics"/>
        </authorList>
    </citation>
    <scope>NUCLEOTIDE SEQUENCE [LARGE SCALE GENOMIC DNA]</scope>
</reference>
<evidence type="ECO:0000256" key="2">
    <source>
        <dbReference type="ARBA" id="ARBA00022837"/>
    </source>
</evidence>
<dbReference type="InterPro" id="IPR011992">
    <property type="entry name" value="EF-hand-dom_pair"/>
</dbReference>
<feature type="domain" description="EF-hand" evidence="3">
    <location>
        <begin position="81"/>
        <end position="116"/>
    </location>
</feature>
<protein>
    <submittedName>
        <fullName evidence="6">Calmodulin</fullName>
    </submittedName>
</protein>
<keyword evidence="2" id="KW-0106">Calcium</keyword>
<gene>
    <name evidence="4" type="ORF">HNAJ_LOCUS9340</name>
</gene>
<accession>A0A0R3TPE8</accession>
<dbReference type="InterPro" id="IPR002048">
    <property type="entry name" value="EF_hand_dom"/>
</dbReference>
<feature type="domain" description="EF-hand" evidence="3">
    <location>
        <begin position="8"/>
        <end position="43"/>
    </location>
</feature>
<dbReference type="PROSITE" id="PS50222">
    <property type="entry name" value="EF_HAND_2"/>
    <property type="match status" value="4"/>
</dbReference>
<dbReference type="SUPFAM" id="SSF47473">
    <property type="entry name" value="EF-hand"/>
    <property type="match status" value="1"/>
</dbReference>
<evidence type="ECO:0000313" key="4">
    <source>
        <dbReference type="EMBL" id="VDO05778.1"/>
    </source>
</evidence>
<dbReference type="WBParaSite" id="HNAJ_0000934501-mRNA-1">
    <property type="protein sequence ID" value="HNAJ_0000934501-mRNA-1"/>
    <property type="gene ID" value="HNAJ_0000934501"/>
</dbReference>
<evidence type="ECO:0000313" key="5">
    <source>
        <dbReference type="Proteomes" id="UP000278807"/>
    </source>
</evidence>
<dbReference type="InterPro" id="IPR018247">
    <property type="entry name" value="EF_Hand_1_Ca_BS"/>
</dbReference>
<dbReference type="GO" id="GO:0005509">
    <property type="term" value="F:calcium ion binding"/>
    <property type="evidence" value="ECO:0007669"/>
    <property type="project" value="InterPro"/>
</dbReference>
<feature type="domain" description="EF-hand" evidence="3">
    <location>
        <begin position="117"/>
        <end position="148"/>
    </location>
</feature>
<dbReference type="OrthoDB" id="26525at2759"/>
<dbReference type="SMART" id="SM00054">
    <property type="entry name" value="EFh"/>
    <property type="match status" value="4"/>
</dbReference>
<dbReference type="FunFam" id="1.10.238.10:FF:000001">
    <property type="entry name" value="Calmodulin 1"/>
    <property type="match status" value="1"/>
</dbReference>